<dbReference type="Proteomes" id="UP001597417">
    <property type="component" value="Unassembled WGS sequence"/>
</dbReference>
<organism evidence="1 2">
    <name type="scientific">Amycolatopsis pigmentata</name>
    <dbReference type="NCBI Taxonomy" id="450801"/>
    <lineage>
        <taxon>Bacteria</taxon>
        <taxon>Bacillati</taxon>
        <taxon>Actinomycetota</taxon>
        <taxon>Actinomycetes</taxon>
        <taxon>Pseudonocardiales</taxon>
        <taxon>Pseudonocardiaceae</taxon>
        <taxon>Amycolatopsis</taxon>
    </lineage>
</organism>
<gene>
    <name evidence="1" type="ORF">ACFSXZ_03210</name>
</gene>
<evidence type="ECO:0000313" key="1">
    <source>
        <dbReference type="EMBL" id="MFD2415332.1"/>
    </source>
</evidence>
<reference evidence="2" key="1">
    <citation type="journal article" date="2019" name="Int. J. Syst. Evol. Microbiol.">
        <title>The Global Catalogue of Microorganisms (GCM) 10K type strain sequencing project: providing services to taxonomists for standard genome sequencing and annotation.</title>
        <authorList>
            <consortium name="The Broad Institute Genomics Platform"/>
            <consortium name="The Broad Institute Genome Sequencing Center for Infectious Disease"/>
            <person name="Wu L."/>
            <person name="Ma J."/>
        </authorList>
    </citation>
    <scope>NUCLEOTIDE SEQUENCE [LARGE SCALE GENOMIC DNA]</scope>
    <source>
        <strain evidence="2">CGMCC 4.7645</strain>
    </source>
</reference>
<sequence>MADEETYNPWTIVNLVFHHLAEEGLHPTLGESGHPGEPAAALLRALGIAPAAEGHNRFTEEVRHHLADLRATMLDDR</sequence>
<accession>A0ABW5FM11</accession>
<dbReference type="RefSeq" id="WP_378261037.1">
    <property type="nucleotide sequence ID" value="NZ_JBHUKR010000004.1"/>
</dbReference>
<comment type="caution">
    <text evidence="1">The sequence shown here is derived from an EMBL/GenBank/DDBJ whole genome shotgun (WGS) entry which is preliminary data.</text>
</comment>
<name>A0ABW5FM11_9PSEU</name>
<keyword evidence="2" id="KW-1185">Reference proteome</keyword>
<dbReference type="EMBL" id="JBHUKR010000004">
    <property type="protein sequence ID" value="MFD2415332.1"/>
    <property type="molecule type" value="Genomic_DNA"/>
</dbReference>
<proteinExistence type="predicted"/>
<protein>
    <submittedName>
        <fullName evidence="1">Uncharacterized protein</fullName>
    </submittedName>
</protein>
<evidence type="ECO:0000313" key="2">
    <source>
        <dbReference type="Proteomes" id="UP001597417"/>
    </source>
</evidence>